<accession>A0A6M5YD21</accession>
<evidence type="ECO:0000256" key="5">
    <source>
        <dbReference type="ARBA" id="ARBA00023163"/>
    </source>
</evidence>
<evidence type="ECO:0000256" key="3">
    <source>
        <dbReference type="ARBA" id="ARBA00023015"/>
    </source>
</evidence>
<feature type="modified residue" description="4-aspartylphosphate" evidence="6">
    <location>
        <position position="60"/>
    </location>
</feature>
<feature type="domain" description="Response regulatory" evidence="7">
    <location>
        <begin position="11"/>
        <end position="126"/>
    </location>
</feature>
<evidence type="ECO:0000256" key="4">
    <source>
        <dbReference type="ARBA" id="ARBA00023125"/>
    </source>
</evidence>
<reference evidence="8 9" key="1">
    <citation type="submission" date="2020-05" db="EMBL/GenBank/DDBJ databases">
        <title>Genome sequencing of Spirosoma sp. TS118.</title>
        <authorList>
            <person name="Lee J.-H."/>
            <person name="Jeong S."/>
            <person name="Zhao L."/>
            <person name="Jung J.-H."/>
            <person name="Kim M.-K."/>
            <person name="Lim S."/>
        </authorList>
    </citation>
    <scope>NUCLEOTIDE SEQUENCE [LARGE SCALE GENOMIC DNA]</scope>
    <source>
        <strain evidence="8 9">TS118</strain>
    </source>
</reference>
<proteinExistence type="predicted"/>
<evidence type="ECO:0000259" key="7">
    <source>
        <dbReference type="PROSITE" id="PS50110"/>
    </source>
</evidence>
<dbReference type="AlphaFoldDB" id="A0A6M5YD21"/>
<dbReference type="PROSITE" id="PS50110">
    <property type="entry name" value="RESPONSE_REGULATORY"/>
    <property type="match status" value="1"/>
</dbReference>
<keyword evidence="5" id="KW-0804">Transcription</keyword>
<dbReference type="InterPro" id="IPR001789">
    <property type="entry name" value="Sig_transdc_resp-reg_receiver"/>
</dbReference>
<dbReference type="Pfam" id="PF00072">
    <property type="entry name" value="Response_reg"/>
    <property type="match status" value="1"/>
</dbReference>
<evidence type="ECO:0000313" key="9">
    <source>
        <dbReference type="Proteomes" id="UP000502756"/>
    </source>
</evidence>
<dbReference type="GO" id="GO:0006355">
    <property type="term" value="P:regulation of DNA-templated transcription"/>
    <property type="evidence" value="ECO:0007669"/>
    <property type="project" value="TreeGrafter"/>
</dbReference>
<evidence type="ECO:0000256" key="6">
    <source>
        <dbReference type="PROSITE-ProRule" id="PRU00169"/>
    </source>
</evidence>
<dbReference type="InterPro" id="IPR011006">
    <property type="entry name" value="CheY-like_superfamily"/>
</dbReference>
<dbReference type="GO" id="GO:0000976">
    <property type="term" value="F:transcription cis-regulatory region binding"/>
    <property type="evidence" value="ECO:0007669"/>
    <property type="project" value="TreeGrafter"/>
</dbReference>
<dbReference type="SMART" id="SM00448">
    <property type="entry name" value="REC"/>
    <property type="match status" value="1"/>
</dbReference>
<dbReference type="Gene3D" id="3.40.50.2300">
    <property type="match status" value="1"/>
</dbReference>
<dbReference type="CDD" id="cd17574">
    <property type="entry name" value="REC_OmpR"/>
    <property type="match status" value="1"/>
</dbReference>
<dbReference type="PANTHER" id="PTHR48111">
    <property type="entry name" value="REGULATOR OF RPOS"/>
    <property type="match status" value="1"/>
</dbReference>
<keyword evidence="3" id="KW-0805">Transcription regulation</keyword>
<sequence length="129" mass="14304">MEGDSNSKSYTILIAEDEALVLKMLSYRLQKEGYTVLTASDGKQALECLRTNIPDLVITDLMMPYHSGLEVLEYVKKSLNTRIPVLVLSASGQEQTVLKAFSLGADDFALKPFSPNELVSRVRRHLGNS</sequence>
<gene>
    <name evidence="8" type="ORF">HNV11_18400</name>
</gene>
<keyword evidence="1 6" id="KW-0597">Phosphoprotein</keyword>
<dbReference type="PANTHER" id="PTHR48111:SF1">
    <property type="entry name" value="TWO-COMPONENT RESPONSE REGULATOR ORR33"/>
    <property type="match status" value="1"/>
</dbReference>
<name>A0A6M5YD21_9BACT</name>
<dbReference type="GO" id="GO:0000156">
    <property type="term" value="F:phosphorelay response regulator activity"/>
    <property type="evidence" value="ECO:0007669"/>
    <property type="project" value="TreeGrafter"/>
</dbReference>
<dbReference type="GO" id="GO:0032993">
    <property type="term" value="C:protein-DNA complex"/>
    <property type="evidence" value="ECO:0007669"/>
    <property type="project" value="TreeGrafter"/>
</dbReference>
<protein>
    <submittedName>
        <fullName evidence="8">Response regulator transcription factor</fullName>
    </submittedName>
</protein>
<keyword evidence="4" id="KW-0238">DNA-binding</keyword>
<evidence type="ECO:0000313" key="8">
    <source>
        <dbReference type="EMBL" id="QJW91206.1"/>
    </source>
</evidence>
<dbReference type="GO" id="GO:0005829">
    <property type="term" value="C:cytosol"/>
    <property type="evidence" value="ECO:0007669"/>
    <property type="project" value="TreeGrafter"/>
</dbReference>
<dbReference type="KEGG" id="stae:HNV11_18400"/>
<keyword evidence="9" id="KW-1185">Reference proteome</keyword>
<dbReference type="SUPFAM" id="SSF52172">
    <property type="entry name" value="CheY-like"/>
    <property type="match status" value="1"/>
</dbReference>
<dbReference type="InterPro" id="IPR039420">
    <property type="entry name" value="WalR-like"/>
</dbReference>
<keyword evidence="2" id="KW-0902">Two-component regulatory system</keyword>
<dbReference type="Proteomes" id="UP000502756">
    <property type="component" value="Chromosome"/>
</dbReference>
<evidence type="ECO:0000256" key="1">
    <source>
        <dbReference type="ARBA" id="ARBA00022553"/>
    </source>
</evidence>
<organism evidence="8 9">
    <name type="scientific">Spirosoma taeanense</name>
    <dbReference type="NCBI Taxonomy" id="2735870"/>
    <lineage>
        <taxon>Bacteria</taxon>
        <taxon>Pseudomonadati</taxon>
        <taxon>Bacteroidota</taxon>
        <taxon>Cytophagia</taxon>
        <taxon>Cytophagales</taxon>
        <taxon>Cytophagaceae</taxon>
        <taxon>Spirosoma</taxon>
    </lineage>
</organism>
<dbReference type="EMBL" id="CP053435">
    <property type="protein sequence ID" value="QJW91206.1"/>
    <property type="molecule type" value="Genomic_DNA"/>
</dbReference>
<evidence type="ECO:0000256" key="2">
    <source>
        <dbReference type="ARBA" id="ARBA00023012"/>
    </source>
</evidence>